<dbReference type="Proteomes" id="UP001570846">
    <property type="component" value="Unassembled WGS sequence"/>
</dbReference>
<dbReference type="Pfam" id="PF00583">
    <property type="entry name" value="Acetyltransf_1"/>
    <property type="match status" value="1"/>
</dbReference>
<dbReference type="PANTHER" id="PTHR43420:SF47">
    <property type="entry name" value="N-ACETYLTRANSFERASE DOMAIN-CONTAINING PROTEIN"/>
    <property type="match status" value="1"/>
</dbReference>
<evidence type="ECO:0000256" key="2">
    <source>
        <dbReference type="ARBA" id="ARBA00023315"/>
    </source>
</evidence>
<dbReference type="InterPro" id="IPR050680">
    <property type="entry name" value="YpeA/RimI_acetyltransf"/>
</dbReference>
<dbReference type="InterPro" id="IPR000182">
    <property type="entry name" value="GNAT_dom"/>
</dbReference>
<dbReference type="SUPFAM" id="SSF55729">
    <property type="entry name" value="Acyl-CoA N-acyltransferases (Nat)"/>
    <property type="match status" value="1"/>
</dbReference>
<sequence>MATSFQIREITELSEMVAQFPLIQYLNPHMEPARYEALLRQMLPLHYRMVCVFDHTTCLGLSGFWIGTKLYSGPYLEVDNFVIGEQHRSKGIGKLLLDWLTQEATRQHCETMMLDAYVVNNAAHKFYLREGFVIKGFHFLKKLG</sequence>
<accession>A0A5M8Q6W2</accession>
<proteinExistence type="predicted"/>
<keyword evidence="1 4" id="KW-0808">Transferase</keyword>
<dbReference type="PANTHER" id="PTHR43420">
    <property type="entry name" value="ACETYLTRANSFERASE"/>
    <property type="match status" value="1"/>
</dbReference>
<evidence type="ECO:0000256" key="1">
    <source>
        <dbReference type="ARBA" id="ARBA00022679"/>
    </source>
</evidence>
<dbReference type="RefSeq" id="WP_149100011.1">
    <property type="nucleotide sequence ID" value="NZ_BMMG01000007.1"/>
</dbReference>
<dbReference type="AlphaFoldDB" id="A0A5M8Q6W2"/>
<organism evidence="4 6">
    <name type="scientific">Rufibacter glacialis</name>
    <dbReference type="NCBI Taxonomy" id="1259555"/>
    <lineage>
        <taxon>Bacteria</taxon>
        <taxon>Pseudomonadati</taxon>
        <taxon>Bacteroidota</taxon>
        <taxon>Cytophagia</taxon>
        <taxon>Cytophagales</taxon>
        <taxon>Hymenobacteraceae</taxon>
        <taxon>Rufibacter</taxon>
    </lineage>
</organism>
<name>A0A5M8Q6W2_9BACT</name>
<keyword evidence="7" id="KW-1185">Reference proteome</keyword>
<reference evidence="5 7" key="3">
    <citation type="submission" date="2024-08" db="EMBL/GenBank/DDBJ databases">
        <authorList>
            <person name="Wei W."/>
        </authorList>
    </citation>
    <scope>NUCLEOTIDE SEQUENCE [LARGE SCALE GENOMIC DNA]</scope>
    <source>
        <strain evidence="5 7">XU2</strain>
    </source>
</reference>
<gene>
    <name evidence="5" type="ORF">ACD591_14315</name>
    <name evidence="4" type="ORF">FOE74_17915</name>
</gene>
<feature type="domain" description="N-acetyltransferase" evidence="3">
    <location>
        <begin position="5"/>
        <end position="144"/>
    </location>
</feature>
<dbReference type="CDD" id="cd04301">
    <property type="entry name" value="NAT_SF"/>
    <property type="match status" value="1"/>
</dbReference>
<keyword evidence="2" id="KW-0012">Acyltransferase</keyword>
<reference evidence="4 6" key="1">
    <citation type="submission" date="2019-07" db="EMBL/GenBank/DDBJ databases">
        <authorList>
            <person name="Qu J.-H."/>
        </authorList>
    </citation>
    <scope>NUCLEOTIDE SEQUENCE [LARGE SCALE GENOMIC DNA]</scope>
    <source>
        <strain evidence="4 6">MDT1-10-3</strain>
    </source>
</reference>
<evidence type="ECO:0000313" key="7">
    <source>
        <dbReference type="Proteomes" id="UP001570846"/>
    </source>
</evidence>
<dbReference type="PROSITE" id="PS51186">
    <property type="entry name" value="GNAT"/>
    <property type="match status" value="1"/>
</dbReference>
<dbReference type="InterPro" id="IPR016181">
    <property type="entry name" value="Acyl_CoA_acyltransferase"/>
</dbReference>
<protein>
    <submittedName>
        <fullName evidence="4">GNAT family N-acetyltransferase</fullName>
    </submittedName>
</protein>
<evidence type="ECO:0000313" key="5">
    <source>
        <dbReference type="EMBL" id="MFA1772471.1"/>
    </source>
</evidence>
<dbReference type="EMBL" id="JBGOGF010000007">
    <property type="protein sequence ID" value="MFA1772471.1"/>
    <property type="molecule type" value="Genomic_DNA"/>
</dbReference>
<dbReference type="Proteomes" id="UP000323866">
    <property type="component" value="Unassembled WGS sequence"/>
</dbReference>
<dbReference type="GO" id="GO:0016747">
    <property type="term" value="F:acyltransferase activity, transferring groups other than amino-acyl groups"/>
    <property type="evidence" value="ECO:0007669"/>
    <property type="project" value="InterPro"/>
</dbReference>
<dbReference type="Gene3D" id="3.40.630.30">
    <property type="match status" value="1"/>
</dbReference>
<evidence type="ECO:0000313" key="6">
    <source>
        <dbReference type="Proteomes" id="UP000323866"/>
    </source>
</evidence>
<reference evidence="4 6" key="2">
    <citation type="submission" date="2019-09" db="EMBL/GenBank/DDBJ databases">
        <title>A bacterium isolated from glacier soil.</title>
        <authorList>
            <person name="Liu Q."/>
        </authorList>
    </citation>
    <scope>NUCLEOTIDE SEQUENCE [LARGE SCALE GENOMIC DNA]</scope>
    <source>
        <strain evidence="4 6">MDT1-10-3</strain>
    </source>
</reference>
<dbReference type="EMBL" id="VKKZ01000024">
    <property type="protein sequence ID" value="KAA6430983.1"/>
    <property type="molecule type" value="Genomic_DNA"/>
</dbReference>
<evidence type="ECO:0000259" key="3">
    <source>
        <dbReference type="PROSITE" id="PS51186"/>
    </source>
</evidence>
<comment type="caution">
    <text evidence="4">The sequence shown here is derived from an EMBL/GenBank/DDBJ whole genome shotgun (WGS) entry which is preliminary data.</text>
</comment>
<dbReference type="OrthoDB" id="9805924at2"/>
<evidence type="ECO:0000313" key="4">
    <source>
        <dbReference type="EMBL" id="KAA6430983.1"/>
    </source>
</evidence>